<dbReference type="PROSITE" id="PS51352">
    <property type="entry name" value="THIOREDOXIN_2"/>
    <property type="match status" value="1"/>
</dbReference>
<dbReference type="PANTHER" id="PTHR42852">
    <property type="entry name" value="THIOL:DISULFIDE INTERCHANGE PROTEIN DSBE"/>
    <property type="match status" value="1"/>
</dbReference>
<dbReference type="InterPro" id="IPR000866">
    <property type="entry name" value="AhpC/TSA"/>
</dbReference>
<dbReference type="PANTHER" id="PTHR42852:SF13">
    <property type="entry name" value="PROTEIN DIPZ"/>
    <property type="match status" value="1"/>
</dbReference>
<proteinExistence type="predicted"/>
<feature type="domain" description="Thioredoxin" evidence="2">
    <location>
        <begin position="123"/>
        <end position="284"/>
    </location>
</feature>
<dbReference type="Pfam" id="PF00578">
    <property type="entry name" value="AhpC-TSA"/>
    <property type="match status" value="1"/>
</dbReference>
<keyword evidence="1" id="KW-1133">Transmembrane helix</keyword>
<dbReference type="Gene3D" id="3.40.30.10">
    <property type="entry name" value="Glutaredoxin"/>
    <property type="match status" value="1"/>
</dbReference>
<dbReference type="InterPro" id="IPR013766">
    <property type="entry name" value="Thioredoxin_domain"/>
</dbReference>
<evidence type="ECO:0000313" key="4">
    <source>
        <dbReference type="Proteomes" id="UP000231019"/>
    </source>
</evidence>
<gene>
    <name evidence="3" type="ORF">COW36_17910</name>
</gene>
<feature type="transmembrane region" description="Helical" evidence="1">
    <location>
        <begin position="91"/>
        <end position="111"/>
    </location>
</feature>
<accession>A0A2M7G0T8</accession>
<dbReference type="InterPro" id="IPR050553">
    <property type="entry name" value="Thioredoxin_ResA/DsbE_sf"/>
</dbReference>
<keyword evidence="1" id="KW-0472">Membrane</keyword>
<feature type="transmembrane region" description="Helical" evidence="1">
    <location>
        <begin position="69"/>
        <end position="85"/>
    </location>
</feature>
<sequence length="290" mass="33038">MNMLKSLFIPVWMTALAFFLYDSTAELFQSGFRSVFWWSLFSATTLGFLFIGSLFVFKRARTQPNLSSWSLFELLALGLGTWAWGFEEIQLLGPLLGLGLVGGSWFLYVYWYSRLQKPENTPLKIGQPLPEMVFTDLQAQPVKSSDWLGKPTLILFYRGNWCPLCMAQIREVAKQYRELSEWGVQIVLISPQDQAHSQALAEKFSVPMQFLSDPQGAMAQKLDIFHAWGLPTGMQTLGYDKDTVLPTLIILDAAGIVQFVEIADNYRVRPEPQVFLNILKQHRILNPKDS</sequence>
<keyword evidence="1" id="KW-0812">Transmembrane</keyword>
<evidence type="ECO:0000259" key="2">
    <source>
        <dbReference type="PROSITE" id="PS51352"/>
    </source>
</evidence>
<dbReference type="Proteomes" id="UP000231019">
    <property type="component" value="Unassembled WGS sequence"/>
</dbReference>
<dbReference type="GO" id="GO:0016491">
    <property type="term" value="F:oxidoreductase activity"/>
    <property type="evidence" value="ECO:0007669"/>
    <property type="project" value="InterPro"/>
</dbReference>
<dbReference type="InterPro" id="IPR036249">
    <property type="entry name" value="Thioredoxin-like_sf"/>
</dbReference>
<reference evidence="3 4" key="1">
    <citation type="submission" date="2017-09" db="EMBL/GenBank/DDBJ databases">
        <title>Depth-based differentiation of microbial function through sediment-hosted aquifers and enrichment of novel symbionts in the deep terrestrial subsurface.</title>
        <authorList>
            <person name="Probst A.J."/>
            <person name="Ladd B."/>
            <person name="Jarett J.K."/>
            <person name="Geller-Mcgrath D.E."/>
            <person name="Sieber C.M."/>
            <person name="Emerson J.B."/>
            <person name="Anantharaman K."/>
            <person name="Thomas B.C."/>
            <person name="Malmstrom R."/>
            <person name="Stieglmeier M."/>
            <person name="Klingl A."/>
            <person name="Woyke T."/>
            <person name="Ryan C.M."/>
            <person name="Banfield J.F."/>
        </authorList>
    </citation>
    <scope>NUCLEOTIDE SEQUENCE [LARGE SCALE GENOMIC DNA]</scope>
    <source>
        <strain evidence="3">CG17_big_fil_post_rev_8_21_14_2_50_48_46</strain>
    </source>
</reference>
<organism evidence="3 4">
    <name type="scientific">bacterium (Candidatus Blackallbacteria) CG17_big_fil_post_rev_8_21_14_2_50_48_46</name>
    <dbReference type="NCBI Taxonomy" id="2014261"/>
    <lineage>
        <taxon>Bacteria</taxon>
        <taxon>Candidatus Blackallbacteria</taxon>
    </lineage>
</organism>
<dbReference type="EMBL" id="PFFQ01000053">
    <property type="protein sequence ID" value="PIW15292.1"/>
    <property type="molecule type" value="Genomic_DNA"/>
</dbReference>
<evidence type="ECO:0000313" key="3">
    <source>
        <dbReference type="EMBL" id="PIW15292.1"/>
    </source>
</evidence>
<name>A0A2M7G0T8_9BACT</name>
<feature type="transmembrane region" description="Helical" evidence="1">
    <location>
        <begin position="35"/>
        <end position="57"/>
    </location>
</feature>
<dbReference type="AlphaFoldDB" id="A0A2M7G0T8"/>
<dbReference type="GO" id="GO:0016209">
    <property type="term" value="F:antioxidant activity"/>
    <property type="evidence" value="ECO:0007669"/>
    <property type="project" value="InterPro"/>
</dbReference>
<dbReference type="SUPFAM" id="SSF52833">
    <property type="entry name" value="Thioredoxin-like"/>
    <property type="match status" value="1"/>
</dbReference>
<protein>
    <recommendedName>
        <fullName evidence="2">Thioredoxin domain-containing protein</fullName>
    </recommendedName>
</protein>
<evidence type="ECO:0000256" key="1">
    <source>
        <dbReference type="SAM" id="Phobius"/>
    </source>
</evidence>
<comment type="caution">
    <text evidence="3">The sequence shown here is derived from an EMBL/GenBank/DDBJ whole genome shotgun (WGS) entry which is preliminary data.</text>
</comment>